<dbReference type="InterPro" id="IPR010879">
    <property type="entry name" value="DUF1508"/>
</dbReference>
<evidence type="ECO:0000313" key="3">
    <source>
        <dbReference type="Proteomes" id="UP000229081"/>
    </source>
</evidence>
<dbReference type="InterPro" id="IPR036913">
    <property type="entry name" value="YegP-like_sf"/>
</dbReference>
<dbReference type="SUPFAM" id="SSF160113">
    <property type="entry name" value="YegP-like"/>
    <property type="match status" value="1"/>
</dbReference>
<dbReference type="Gene3D" id="3.30.160.160">
    <property type="entry name" value="YegP-like"/>
    <property type="match status" value="1"/>
</dbReference>
<dbReference type="Pfam" id="PF07411">
    <property type="entry name" value="DUF1508"/>
    <property type="match status" value="1"/>
</dbReference>
<dbReference type="RefSeq" id="WP_100281411.1">
    <property type="nucleotide sequence ID" value="NZ_CP024923.1"/>
</dbReference>
<sequence length="89" mass="9570">MTSRPTVQASADPDPDPTGAWFEIYRANRVKLTSILFSGEDWRWRFRSSAGLTITSGTGFGSQRECEAAVDALRKSAGTATVRASSAQG</sequence>
<proteinExistence type="predicted"/>
<gene>
    <name evidence="2" type="ORF">CVN68_06140</name>
</gene>
<keyword evidence="3" id="KW-1185">Reference proteome</keyword>
<dbReference type="KEGG" id="sphc:CVN68_06140"/>
<dbReference type="AlphaFoldDB" id="A0A2K8MCI1"/>
<dbReference type="EMBL" id="CP024923">
    <property type="protein sequence ID" value="ATY31602.1"/>
    <property type="molecule type" value="Genomic_DNA"/>
</dbReference>
<accession>A0A2K8MCI1</accession>
<feature type="domain" description="DUF1508" evidence="1">
    <location>
        <begin position="40"/>
        <end position="82"/>
    </location>
</feature>
<protein>
    <recommendedName>
        <fullName evidence="1">DUF1508 domain-containing protein</fullName>
    </recommendedName>
</protein>
<organism evidence="2 3">
    <name type="scientific">Sphingomonas psychrotolerans</name>
    <dbReference type="NCBI Taxonomy" id="1327635"/>
    <lineage>
        <taxon>Bacteria</taxon>
        <taxon>Pseudomonadati</taxon>
        <taxon>Pseudomonadota</taxon>
        <taxon>Alphaproteobacteria</taxon>
        <taxon>Sphingomonadales</taxon>
        <taxon>Sphingomonadaceae</taxon>
        <taxon>Sphingomonas</taxon>
    </lineage>
</organism>
<evidence type="ECO:0000313" key="2">
    <source>
        <dbReference type="EMBL" id="ATY31602.1"/>
    </source>
</evidence>
<reference evidence="2 3" key="1">
    <citation type="submission" date="2017-11" db="EMBL/GenBank/DDBJ databases">
        <title>Complete genome sequence of Sphingomonas sp. Strain Cra20, a psychrotolerant potential plant growth promoting rhizobacteria.</title>
        <authorList>
            <person name="Luo Y."/>
        </authorList>
    </citation>
    <scope>NUCLEOTIDE SEQUENCE [LARGE SCALE GENOMIC DNA]</scope>
    <source>
        <strain evidence="2 3">Cra20</strain>
    </source>
</reference>
<dbReference type="Proteomes" id="UP000229081">
    <property type="component" value="Chromosome"/>
</dbReference>
<name>A0A2K8MCI1_9SPHN</name>
<evidence type="ECO:0000259" key="1">
    <source>
        <dbReference type="Pfam" id="PF07411"/>
    </source>
</evidence>
<dbReference type="OrthoDB" id="7576092at2"/>